<evidence type="ECO:0000259" key="14">
    <source>
        <dbReference type="SMART" id="SM00225"/>
    </source>
</evidence>
<proteinExistence type="predicted"/>
<keyword evidence="5" id="KW-0631">Potassium channel</keyword>
<dbReference type="Gene3D" id="1.20.120.350">
    <property type="entry name" value="Voltage-gated potassium channels. Chain C"/>
    <property type="match status" value="1"/>
</dbReference>
<evidence type="ECO:0000256" key="12">
    <source>
        <dbReference type="SAM" id="MobiDB-lite"/>
    </source>
</evidence>
<sequence length="1154" mass="129092">MTYKLHLVLTAASRSGSQGHEGESAASLVHRVSSRRKRESSVSSEHFSIRKPRDSLKPEVKIAPNPTIASYPPANTGTSDAENSPLIMGVQGGETGDSSGRYYPDENNVGPPDSNAIMRSKRLSKRVVLNVGGVKHEVMWRTLDRMPHTRLGKLQSCNTHESLMEICDDYTLDCNEYFFDRHPRSFSSILNFYRTGKLHLVEEMCVLSFSDDLEYWGVDELYLESCCQHKYHQKKEHVYEEIRKEAESLRQRESDEDFGNGMCAKWRKKVWDLLEKPQSSMAARTPFEKFWAYLGQVLAIVSVLFIVLSTVALTLNTIPSLTDDNGVSEDLEIIEAVCICWFTLEYLGRFWASPNKWKFFKGPLNIIDLLAILPYFISLGLSETNKHTTEQFQNVRRVIQIFRIMRILRILKLARHSTGLQSLGYTLQRSYKELGLLLMFLAITILLFSSLAYFAEKDVDKTKFKSIPETFWWAAITMTTVGYGDIYPMTTPGRLVGAVCCICGVLVIALPIPIIVNNFAEFYKDQMRREKALKRRDALERAKRTGSIVSVHSFNIRDVYARSVDLLDVNVDSAGGRGSCDNGHNCDGGVGTANNENKCAGAPQFVTNTSDMAIKSSNDHCDLNSLPDYKCATNLIETEEEESGMMATSQPALHSEQQGKLEYPPTAENTMHARCTIELKPLARQSSNTSTDTFNSCLTHPSSPGCSGTQSHLQNNCNRHNLYINPLDSSRLCSAFNMTDNNIKHTDLTSDSKCSDNLFATDNDSVQIVQKLEDGYVTKWNRNILSHNQSSLPPRLIHQRSSEESPKPIEKSLLKRHKSETCDRHSKVSGIKERSYSSSDNIYDESSSKSKTAKFRKAVSLASRLHSSPSTGRKLANYHLIANPQSGKSSDSGKLQNGITFDREGSTQFEYSPTMMKSILKKDYNVTPGEDTETLLQNTSNDCESFQWGKSEKSPTNNTQSSDVPESNLPAIYDNGNQEESLPVRLHSDANTLPLSSPLNSACGTPLTDRLDDYSIFDSSENRGEEDLEFSDSVASPLKGNCWGRDRDSGNSWQNNDTSPSDNFDVEESMVGSVSIERSPSDDNSLSSHNLMHLSPVENNSNSDPKLAQTSFEFYTEGDINGQRKDYQVDTLLNNIGRMSSDDSAEIYSQEASG</sequence>
<reference evidence="15" key="1">
    <citation type="submission" date="2022-08" db="UniProtKB">
        <authorList>
            <consortium name="EnsemblMetazoa"/>
        </authorList>
    </citation>
    <scope>IDENTIFICATION</scope>
    <source>
        <strain evidence="15">05x7-T-G4-1.051#20</strain>
    </source>
</reference>
<evidence type="ECO:0000256" key="7">
    <source>
        <dbReference type="ARBA" id="ARBA00022958"/>
    </source>
</evidence>
<protein>
    <recommendedName>
        <fullName evidence="14">BTB domain-containing protein</fullName>
    </recommendedName>
</protein>
<evidence type="ECO:0000256" key="11">
    <source>
        <dbReference type="ARBA" id="ARBA00023303"/>
    </source>
</evidence>
<feature type="transmembrane region" description="Helical" evidence="13">
    <location>
        <begin position="466"/>
        <end position="483"/>
    </location>
</feature>
<evidence type="ECO:0000256" key="4">
    <source>
        <dbReference type="ARBA" id="ARBA00022692"/>
    </source>
</evidence>
<keyword evidence="4 13" id="KW-0812">Transmembrane</keyword>
<keyword evidence="9" id="KW-0406">Ion transport</keyword>
<feature type="region of interest" description="Disordered" evidence="12">
    <location>
        <begin position="1041"/>
        <end position="1105"/>
    </location>
</feature>
<evidence type="ECO:0000256" key="2">
    <source>
        <dbReference type="ARBA" id="ARBA00022448"/>
    </source>
</evidence>
<dbReference type="InterPro" id="IPR027359">
    <property type="entry name" value="Volt_channel_dom_sf"/>
</dbReference>
<dbReference type="EnsemblMetazoa" id="G2482.7">
    <property type="protein sequence ID" value="G2482.7:cds"/>
    <property type="gene ID" value="G2482"/>
</dbReference>
<feature type="region of interest" description="Disordered" evidence="12">
    <location>
        <begin position="13"/>
        <end position="54"/>
    </location>
</feature>
<dbReference type="AlphaFoldDB" id="A0A8W8KVU7"/>
<feature type="region of interest" description="Disordered" evidence="12">
    <location>
        <begin position="63"/>
        <end position="82"/>
    </location>
</feature>
<dbReference type="PANTHER" id="PTHR11537">
    <property type="entry name" value="VOLTAGE-GATED POTASSIUM CHANNEL"/>
    <property type="match status" value="1"/>
</dbReference>
<feature type="transmembrane region" description="Helical" evidence="13">
    <location>
        <begin position="290"/>
        <end position="313"/>
    </location>
</feature>
<feature type="compositionally biased region" description="Polar residues" evidence="12">
    <location>
        <begin position="1050"/>
        <end position="1062"/>
    </location>
</feature>
<evidence type="ECO:0000256" key="9">
    <source>
        <dbReference type="ARBA" id="ARBA00023065"/>
    </source>
</evidence>
<dbReference type="InterPro" id="IPR005821">
    <property type="entry name" value="Ion_trans_dom"/>
</dbReference>
<accession>A0A8W8KVU7</accession>
<evidence type="ECO:0000313" key="15">
    <source>
        <dbReference type="EnsemblMetazoa" id="G2482.7:cds"/>
    </source>
</evidence>
<dbReference type="GO" id="GO:0001508">
    <property type="term" value="P:action potential"/>
    <property type="evidence" value="ECO:0007669"/>
    <property type="project" value="TreeGrafter"/>
</dbReference>
<feature type="region of interest" description="Disordered" evidence="12">
    <location>
        <begin position="791"/>
        <end position="849"/>
    </location>
</feature>
<dbReference type="SUPFAM" id="SSF81324">
    <property type="entry name" value="Voltage-gated potassium channels"/>
    <property type="match status" value="1"/>
</dbReference>
<dbReference type="GO" id="GO:0008076">
    <property type="term" value="C:voltage-gated potassium channel complex"/>
    <property type="evidence" value="ECO:0007669"/>
    <property type="project" value="InterPro"/>
</dbReference>
<dbReference type="PRINTS" id="PR00169">
    <property type="entry name" value="KCHANNEL"/>
</dbReference>
<dbReference type="SUPFAM" id="SSF54695">
    <property type="entry name" value="POZ domain"/>
    <property type="match status" value="1"/>
</dbReference>
<keyword evidence="8 13" id="KW-1133">Transmembrane helix</keyword>
<dbReference type="GO" id="GO:0005251">
    <property type="term" value="F:delayed rectifier potassium channel activity"/>
    <property type="evidence" value="ECO:0007669"/>
    <property type="project" value="TreeGrafter"/>
</dbReference>
<keyword evidence="6" id="KW-0851">Voltage-gated channel</keyword>
<dbReference type="InterPro" id="IPR011333">
    <property type="entry name" value="SKP1/BTB/POZ_sf"/>
</dbReference>
<feature type="domain" description="BTB" evidence="14">
    <location>
        <begin position="125"/>
        <end position="234"/>
    </location>
</feature>
<feature type="transmembrane region" description="Helical" evidence="13">
    <location>
        <begin position="434"/>
        <end position="454"/>
    </location>
</feature>
<feature type="compositionally biased region" description="Low complexity" evidence="12">
    <location>
        <begin position="1084"/>
        <end position="1095"/>
    </location>
</feature>
<evidence type="ECO:0000256" key="3">
    <source>
        <dbReference type="ARBA" id="ARBA00022538"/>
    </source>
</evidence>
<dbReference type="FunFam" id="3.30.710.10:FF:000010">
    <property type="entry name" value="Potassium voltage-gated channel subfamily B member"/>
    <property type="match status" value="1"/>
</dbReference>
<feature type="compositionally biased region" description="Low complexity" evidence="12">
    <location>
        <begin position="836"/>
        <end position="845"/>
    </location>
</feature>
<keyword evidence="3" id="KW-0633">Potassium transport</keyword>
<dbReference type="InterPro" id="IPR003971">
    <property type="entry name" value="K_chnl_volt-dep_Kv5/Kv9"/>
</dbReference>
<dbReference type="PRINTS" id="PR01491">
    <property type="entry name" value="KVCHANNEL"/>
</dbReference>
<keyword evidence="11" id="KW-0407">Ion channel</keyword>
<evidence type="ECO:0000313" key="16">
    <source>
        <dbReference type="Proteomes" id="UP000005408"/>
    </source>
</evidence>
<evidence type="ECO:0000256" key="10">
    <source>
        <dbReference type="ARBA" id="ARBA00023136"/>
    </source>
</evidence>
<dbReference type="InterPro" id="IPR003131">
    <property type="entry name" value="T1-type_BTB"/>
</dbReference>
<dbReference type="Pfam" id="PF02214">
    <property type="entry name" value="BTB_2"/>
    <property type="match status" value="1"/>
</dbReference>
<dbReference type="FunFam" id="1.10.287.70:FF:000034">
    <property type="entry name" value="Potassium voltage-gated channel subfamily B member"/>
    <property type="match status" value="1"/>
</dbReference>
<evidence type="ECO:0000256" key="8">
    <source>
        <dbReference type="ARBA" id="ARBA00022989"/>
    </source>
</evidence>
<feature type="transmembrane region" description="Helical" evidence="13">
    <location>
        <begin position="495"/>
        <end position="520"/>
    </location>
</feature>
<feature type="compositionally biased region" description="Polar residues" evidence="12">
    <location>
        <begin position="73"/>
        <end position="82"/>
    </location>
</feature>
<evidence type="ECO:0000256" key="13">
    <source>
        <dbReference type="SAM" id="Phobius"/>
    </source>
</evidence>
<evidence type="ECO:0000256" key="1">
    <source>
        <dbReference type="ARBA" id="ARBA00004141"/>
    </source>
</evidence>
<dbReference type="Gene3D" id="3.30.710.10">
    <property type="entry name" value="Potassium Channel Kv1.1, Chain A"/>
    <property type="match status" value="1"/>
</dbReference>
<comment type="subcellular location">
    <subcellularLocation>
        <location evidence="1">Membrane</location>
        <topology evidence="1">Multi-pass membrane protein</topology>
    </subcellularLocation>
</comment>
<dbReference type="PANTHER" id="PTHR11537:SF254">
    <property type="entry name" value="POTASSIUM VOLTAGE-GATED CHANNEL PROTEIN SHAB"/>
    <property type="match status" value="1"/>
</dbReference>
<evidence type="ECO:0000256" key="5">
    <source>
        <dbReference type="ARBA" id="ARBA00022826"/>
    </source>
</evidence>
<dbReference type="Pfam" id="PF00520">
    <property type="entry name" value="Ion_trans"/>
    <property type="match status" value="1"/>
</dbReference>
<keyword evidence="2" id="KW-0813">Transport</keyword>
<feature type="compositionally biased region" description="Basic and acidic residues" evidence="12">
    <location>
        <begin position="800"/>
        <end position="835"/>
    </location>
</feature>
<keyword evidence="10 13" id="KW-0472">Membrane</keyword>
<keyword evidence="16" id="KW-1185">Reference proteome</keyword>
<dbReference type="GO" id="GO:0051260">
    <property type="term" value="P:protein homooligomerization"/>
    <property type="evidence" value="ECO:0007669"/>
    <property type="project" value="InterPro"/>
</dbReference>
<keyword evidence="7" id="KW-0630">Potassium</keyword>
<dbReference type="Gene3D" id="1.10.287.70">
    <property type="match status" value="1"/>
</dbReference>
<feature type="compositionally biased region" description="Polar residues" evidence="12">
    <location>
        <begin position="954"/>
        <end position="965"/>
    </location>
</feature>
<dbReference type="SMART" id="SM00225">
    <property type="entry name" value="BTB"/>
    <property type="match status" value="1"/>
</dbReference>
<dbReference type="Proteomes" id="UP000005408">
    <property type="component" value="Unassembled WGS sequence"/>
</dbReference>
<feature type="region of interest" description="Disordered" evidence="12">
    <location>
        <begin position="945"/>
        <end position="976"/>
    </location>
</feature>
<dbReference type="PRINTS" id="PR01494">
    <property type="entry name" value="KV9CHANNEL"/>
</dbReference>
<name>A0A8W8KVU7_MAGGI</name>
<dbReference type="InterPro" id="IPR003968">
    <property type="entry name" value="K_chnl_volt-dep_Kv"/>
</dbReference>
<evidence type="ECO:0000256" key="6">
    <source>
        <dbReference type="ARBA" id="ARBA00022882"/>
    </source>
</evidence>
<dbReference type="InterPro" id="IPR028325">
    <property type="entry name" value="VG_K_chnl"/>
</dbReference>
<organism evidence="15 16">
    <name type="scientific">Magallana gigas</name>
    <name type="common">Pacific oyster</name>
    <name type="synonym">Crassostrea gigas</name>
    <dbReference type="NCBI Taxonomy" id="29159"/>
    <lineage>
        <taxon>Eukaryota</taxon>
        <taxon>Metazoa</taxon>
        <taxon>Spiralia</taxon>
        <taxon>Lophotrochozoa</taxon>
        <taxon>Mollusca</taxon>
        <taxon>Bivalvia</taxon>
        <taxon>Autobranchia</taxon>
        <taxon>Pteriomorphia</taxon>
        <taxon>Ostreida</taxon>
        <taxon>Ostreoidea</taxon>
        <taxon>Ostreidae</taxon>
        <taxon>Magallana</taxon>
    </lineage>
</organism>
<dbReference type="InterPro" id="IPR000210">
    <property type="entry name" value="BTB/POZ_dom"/>
</dbReference>